<evidence type="ECO:0000313" key="2">
    <source>
        <dbReference type="Proteomes" id="UP000012589"/>
    </source>
</evidence>
<comment type="caution">
    <text evidence="1">The sequence shown here is derived from an EMBL/GenBank/DDBJ whole genome shotgun (WGS) entry which is preliminary data.</text>
</comment>
<dbReference type="STRING" id="1235802.C823_03019"/>
<dbReference type="Pfam" id="PF14277">
    <property type="entry name" value="DUF4364"/>
    <property type="match status" value="1"/>
</dbReference>
<dbReference type="Gene3D" id="1.10.10.10">
    <property type="entry name" value="Winged helix-like DNA-binding domain superfamily/Winged helix DNA-binding domain"/>
    <property type="match status" value="1"/>
</dbReference>
<dbReference type="HOGENOM" id="CLU_103675_1_0_9"/>
<evidence type="ECO:0008006" key="3">
    <source>
        <dbReference type="Google" id="ProtNLM"/>
    </source>
</evidence>
<protein>
    <recommendedName>
        <fullName evidence="3">DUF4364 family protein</fullName>
    </recommendedName>
</protein>
<dbReference type="InterPro" id="IPR036388">
    <property type="entry name" value="WH-like_DNA-bd_sf"/>
</dbReference>
<name>N2AEV1_9FIRM</name>
<keyword evidence="2" id="KW-1185">Reference proteome</keyword>
<dbReference type="OrthoDB" id="9783597at2"/>
<accession>N2AEV1</accession>
<dbReference type="EMBL" id="AQFT01000092">
    <property type="protein sequence ID" value="EMZ24715.1"/>
    <property type="molecule type" value="Genomic_DNA"/>
</dbReference>
<dbReference type="Proteomes" id="UP000012589">
    <property type="component" value="Unassembled WGS sequence"/>
</dbReference>
<reference evidence="1 2" key="1">
    <citation type="journal article" date="2014" name="Genome Announc.">
        <title>Draft genome sequences of the altered schaedler flora, a defined bacterial community from gnotobiotic mice.</title>
        <authorList>
            <person name="Wannemuehler M.J."/>
            <person name="Overstreet A.M."/>
            <person name="Ward D.V."/>
            <person name="Phillips G.J."/>
        </authorList>
    </citation>
    <scope>NUCLEOTIDE SEQUENCE [LARGE SCALE GENOMIC DNA]</scope>
    <source>
        <strain evidence="1 2">ASF492</strain>
    </source>
</reference>
<dbReference type="eggNOG" id="COG3432">
    <property type="taxonomic scope" value="Bacteria"/>
</dbReference>
<gene>
    <name evidence="1" type="ORF">C823_03019</name>
</gene>
<organism evidence="1 2">
    <name type="scientific">Eubacterium plexicaudatum ASF492</name>
    <dbReference type="NCBI Taxonomy" id="1235802"/>
    <lineage>
        <taxon>Bacteria</taxon>
        <taxon>Bacillati</taxon>
        <taxon>Bacillota</taxon>
        <taxon>Clostridia</taxon>
        <taxon>Eubacteriales</taxon>
        <taxon>Eubacteriaceae</taxon>
        <taxon>Eubacterium</taxon>
    </lineage>
</organism>
<evidence type="ECO:0000313" key="1">
    <source>
        <dbReference type="EMBL" id="EMZ24715.1"/>
    </source>
</evidence>
<dbReference type="InterPro" id="IPR025374">
    <property type="entry name" value="DUF4364"/>
</dbReference>
<proteinExistence type="predicted"/>
<dbReference type="AlphaFoldDB" id="N2AEV1"/>
<dbReference type="PATRIC" id="fig|1235802.3.peg.3191"/>
<sequence>MAEPITLYKLMILSMLDHSEAPLTNTLLSDFFLGKEYTTYFTLQEALHELNEAQFIQQEASHNNVEYSITPAGQESLHFFENKINSEIQADMKQYIAEHKLLIENATSAVADYYVTPEKKYAVHCQLREKGIPQLDLTLNVRNKEQAEAICSNWKKQTDDIYMLLIDQLLK</sequence>